<dbReference type="Proteomes" id="UP001267638">
    <property type="component" value="Unassembled WGS sequence"/>
</dbReference>
<organism evidence="1 2">
    <name type="scientific">Sphingobium xenophagum</name>
    <dbReference type="NCBI Taxonomy" id="121428"/>
    <lineage>
        <taxon>Bacteria</taxon>
        <taxon>Pseudomonadati</taxon>
        <taxon>Pseudomonadota</taxon>
        <taxon>Alphaproteobacteria</taxon>
        <taxon>Sphingomonadales</taxon>
        <taxon>Sphingomonadaceae</taxon>
        <taxon>Sphingobium</taxon>
    </lineage>
</organism>
<dbReference type="EMBL" id="JAVDWV010000009">
    <property type="protein sequence ID" value="MDR7155370.1"/>
    <property type="molecule type" value="Genomic_DNA"/>
</dbReference>
<protein>
    <submittedName>
        <fullName evidence="1">DNA primase/helicase</fullName>
    </submittedName>
</protein>
<dbReference type="Pfam" id="PF13148">
    <property type="entry name" value="DUF3987"/>
    <property type="match status" value="1"/>
</dbReference>
<accession>A0ABU1X1B2</accession>
<proteinExistence type="predicted"/>
<evidence type="ECO:0000313" key="1">
    <source>
        <dbReference type="EMBL" id="MDR7155370.1"/>
    </source>
</evidence>
<name>A0ABU1X1B2_SPHXE</name>
<sequence length="472" mass="51157">MPMPSDMFGDTWGLMKDLAEGAGAPVDYTAVGFIAAVASLIGGKRKVRPYITSSWSEPCIIWAGAVGDPSANKSPALDAVTAHLRRIEADHAFDHQTRMLGYYADCERAKVEKQAWQKNVEAAHKEGLGTPSMPAVAVEPEEPQRRRTMIMDATPEAVGAILSGNPAGTLHFRDELAGWLTSFDRYSPGGREFWLEAYGGRPFVIDRKGSKSALTIPFNGVSVVGGIQPDKMAAALLDAVDDGLVARFLWVWPDPVPLQRPRQLADVSRLEAIYRRLDGLQFGRDEAGNATAITFPLTPEASDLFHEWRLSNGLGVEDAGALYKSFCGKLPGALLRLSLAMELVAWATRGGDEPEAVTVQTVAAVAEWIDEYAKPMALRVYGDASLPLVERNAAILARYILKQGMAKVNARELGRSPHKSRLSAMRDADTRGAAIEYLCDAGWLSNASTREGGGKGRGTSDYLVNPLVFEGR</sequence>
<reference evidence="1 2" key="1">
    <citation type="submission" date="2023-07" db="EMBL/GenBank/DDBJ databases">
        <title>Sorghum-associated microbial communities from plants grown in Nebraska, USA.</title>
        <authorList>
            <person name="Schachtman D."/>
        </authorList>
    </citation>
    <scope>NUCLEOTIDE SEQUENCE [LARGE SCALE GENOMIC DNA]</scope>
    <source>
        <strain evidence="1 2">4256</strain>
    </source>
</reference>
<dbReference type="InterPro" id="IPR025048">
    <property type="entry name" value="DUF3987"/>
</dbReference>
<evidence type="ECO:0000313" key="2">
    <source>
        <dbReference type="Proteomes" id="UP001267638"/>
    </source>
</evidence>
<comment type="caution">
    <text evidence="1">The sequence shown here is derived from an EMBL/GenBank/DDBJ whole genome shotgun (WGS) entry which is preliminary data.</text>
</comment>
<gene>
    <name evidence="1" type="ORF">J2W40_002197</name>
</gene>
<keyword evidence="2" id="KW-1185">Reference proteome</keyword>